<dbReference type="Gene3D" id="1.10.10.2150">
    <property type="entry name" value="Ribosomal RNA-processing protein 8, N-terminal domain"/>
    <property type="match status" value="1"/>
</dbReference>
<dbReference type="PANTHER" id="PTHR12787">
    <property type="entry name" value="RIBOSOMAL RNA-PROCESSING PROTEIN 8"/>
    <property type="match status" value="1"/>
</dbReference>
<evidence type="ECO:0000256" key="1">
    <source>
        <dbReference type="ARBA" id="ARBA00004604"/>
    </source>
</evidence>
<keyword evidence="6 8" id="KW-0949">S-adenosyl-L-methionine</keyword>
<feature type="region of interest" description="Disordered" evidence="9">
    <location>
        <begin position="61"/>
        <end position="177"/>
    </location>
</feature>
<feature type="region of interest" description="Disordered" evidence="9">
    <location>
        <begin position="1"/>
        <end position="49"/>
    </location>
</feature>
<dbReference type="Pfam" id="PF05148">
    <property type="entry name" value="Methyltransf_8"/>
    <property type="match status" value="2"/>
</dbReference>
<dbReference type="OrthoDB" id="10258825at2759"/>
<comment type="similarity">
    <text evidence="2 8">Belongs to the methyltransferase superfamily. RRP8 family.</text>
</comment>
<evidence type="ECO:0000256" key="3">
    <source>
        <dbReference type="ARBA" id="ARBA00022552"/>
    </source>
</evidence>
<keyword evidence="3 8" id="KW-0698">rRNA processing</keyword>
<dbReference type="CDD" id="cd02440">
    <property type="entry name" value="AdoMet_MTases"/>
    <property type="match status" value="1"/>
</dbReference>
<evidence type="ECO:0000256" key="8">
    <source>
        <dbReference type="RuleBase" id="RU365074"/>
    </source>
</evidence>
<feature type="compositionally biased region" description="Polar residues" evidence="9">
    <location>
        <begin position="158"/>
        <end position="171"/>
    </location>
</feature>
<dbReference type="InterPro" id="IPR042036">
    <property type="entry name" value="RRP8_N"/>
</dbReference>
<evidence type="ECO:0000256" key="2">
    <source>
        <dbReference type="ARBA" id="ARBA00006301"/>
    </source>
</evidence>
<protein>
    <recommendedName>
        <fullName evidence="8">Ribosomal RNA-processing protein 8</fullName>
        <ecNumber evidence="8">2.1.1.-</ecNumber>
    </recommendedName>
</protein>
<proteinExistence type="inferred from homology"/>
<evidence type="ECO:0000256" key="4">
    <source>
        <dbReference type="ARBA" id="ARBA00022603"/>
    </source>
</evidence>
<dbReference type="GO" id="GO:0042273">
    <property type="term" value="P:ribosomal large subunit biogenesis"/>
    <property type="evidence" value="ECO:0007669"/>
    <property type="project" value="TreeGrafter"/>
</dbReference>
<dbReference type="AlphaFoldDB" id="A0A9P6W349"/>
<dbReference type="Gene3D" id="3.40.50.150">
    <property type="entry name" value="Vaccinia Virus protein VP39"/>
    <property type="match status" value="1"/>
</dbReference>
<evidence type="ECO:0000313" key="11">
    <source>
        <dbReference type="Proteomes" id="UP000777482"/>
    </source>
</evidence>
<name>A0A9P6W349_RHOMI</name>
<dbReference type="GO" id="GO:0016433">
    <property type="term" value="F:rRNA (adenine) methyltransferase activity"/>
    <property type="evidence" value="ECO:0007669"/>
    <property type="project" value="TreeGrafter"/>
</dbReference>
<evidence type="ECO:0000313" key="10">
    <source>
        <dbReference type="EMBL" id="KAG0662504.1"/>
    </source>
</evidence>
<dbReference type="SUPFAM" id="SSF53335">
    <property type="entry name" value="S-adenosyl-L-methionine-dependent methyltransferases"/>
    <property type="match status" value="1"/>
</dbReference>
<comment type="function">
    <text evidence="8">S-adenosyl-L-methionine-dependent methyltransferase that specifically methylates the N(1) position of adenine in helix 25.1 in 25S rRNA. Required both for ribosomal 40S and 60S subunits biogenesis. Required for efficient pre-rRNA cleavage at site A2.</text>
</comment>
<evidence type="ECO:0000256" key="5">
    <source>
        <dbReference type="ARBA" id="ARBA00022679"/>
    </source>
</evidence>
<evidence type="ECO:0000256" key="6">
    <source>
        <dbReference type="ARBA" id="ARBA00022691"/>
    </source>
</evidence>
<evidence type="ECO:0000256" key="7">
    <source>
        <dbReference type="ARBA" id="ARBA00023242"/>
    </source>
</evidence>
<dbReference type="EMBL" id="PUHQ01000026">
    <property type="protein sequence ID" value="KAG0662504.1"/>
    <property type="molecule type" value="Genomic_DNA"/>
</dbReference>
<dbReference type="InterPro" id="IPR029063">
    <property type="entry name" value="SAM-dependent_MTases_sf"/>
</dbReference>
<keyword evidence="4 8" id="KW-0489">Methyltransferase</keyword>
<sequence>MLFDTPLLDNPKPSTSAAKQDATPGHKRRRSSVGDHSAAAAAAPQPVTTEAAGMAFDVNKLLQKMQDQTPKAKSGKGAPAGTQPKQQQQQDGPSKKRQREESSTKPAPPLEQKPQAVAAPATPAGEGKRAKKSKKKAAVAAVMADSPASRPSEHSLPVASTSRSTTTTQHEAPQVVRHSAPSLTVVGSTLTGSTKKGSVQDKLRAQLAGGKFRMLNEQLYTTSGDDAHRLMKEDGAFDDYHIGFRSQAATWPVHPLALIAQSLLNDLPPNSLIADFGCGDAALARTLCPPPLTTSPSTLSQLPPIPSLKVPAKAAKMKQLKVVSFDLVSQSSYVVEAECSSVPLPGGVAGGEIVDAVVCCLSLMGTDWIRMLREARRVLKEGGVLKIAEVSSRFTSFDDFVKLVKELGFLLANRDESNTHFVLFDFVKQAGSDGSEHPNKVTEHDRKAATLLNPCIYKRR</sequence>
<reference evidence="10 11" key="1">
    <citation type="submission" date="2020-11" db="EMBL/GenBank/DDBJ databases">
        <title>Kefir isolates.</title>
        <authorList>
            <person name="Marcisauskas S."/>
            <person name="Kim Y."/>
            <person name="Blasche S."/>
        </authorList>
    </citation>
    <scope>NUCLEOTIDE SEQUENCE [LARGE SCALE GENOMIC DNA]</scope>
    <source>
        <strain evidence="10 11">KR</strain>
    </source>
</reference>
<accession>A0A9P6W349</accession>
<dbReference type="GO" id="GO:0005730">
    <property type="term" value="C:nucleolus"/>
    <property type="evidence" value="ECO:0007669"/>
    <property type="project" value="UniProtKB-SubCell"/>
</dbReference>
<keyword evidence="7 8" id="KW-0539">Nucleus</keyword>
<keyword evidence="11" id="KW-1185">Reference proteome</keyword>
<organism evidence="10 11">
    <name type="scientific">Rhodotorula mucilaginosa</name>
    <name type="common">Yeast</name>
    <name type="synonym">Rhodotorula rubra</name>
    <dbReference type="NCBI Taxonomy" id="5537"/>
    <lineage>
        <taxon>Eukaryota</taxon>
        <taxon>Fungi</taxon>
        <taxon>Dikarya</taxon>
        <taxon>Basidiomycota</taxon>
        <taxon>Pucciniomycotina</taxon>
        <taxon>Microbotryomycetes</taxon>
        <taxon>Sporidiobolales</taxon>
        <taxon>Sporidiobolaceae</taxon>
        <taxon>Rhodotorula</taxon>
    </lineage>
</organism>
<comment type="subcellular location">
    <subcellularLocation>
        <location evidence="1 8">Nucleus</location>
        <location evidence="1 8">Nucleolus</location>
    </subcellularLocation>
</comment>
<gene>
    <name evidence="10" type="primary">RRP8</name>
    <name evidence="10" type="ORF">C6P46_003244</name>
</gene>
<comment type="caution">
    <text evidence="10">The sequence shown here is derived from an EMBL/GenBank/DDBJ whole genome shotgun (WGS) entry which is preliminary data.</text>
</comment>
<dbReference type="EC" id="2.1.1.-" evidence="8"/>
<dbReference type="PANTHER" id="PTHR12787:SF0">
    <property type="entry name" value="RIBOSOMAL RNA-PROCESSING PROTEIN 8"/>
    <property type="match status" value="1"/>
</dbReference>
<keyword evidence="5 8" id="KW-0808">Transferase</keyword>
<dbReference type="Proteomes" id="UP000777482">
    <property type="component" value="Unassembled WGS sequence"/>
</dbReference>
<dbReference type="InterPro" id="IPR007823">
    <property type="entry name" value="RRP8"/>
</dbReference>
<evidence type="ECO:0000256" key="9">
    <source>
        <dbReference type="SAM" id="MobiDB-lite"/>
    </source>
</evidence>
<feature type="compositionally biased region" description="Low complexity" evidence="9">
    <location>
        <begin position="77"/>
        <end position="92"/>
    </location>
</feature>